<name>A0AAV1V5A3_9STRA</name>
<dbReference type="AlphaFoldDB" id="A0AAV1V5A3"/>
<feature type="compositionally biased region" description="Basic residues" evidence="1">
    <location>
        <begin position="21"/>
        <end position="31"/>
    </location>
</feature>
<proteinExistence type="predicted"/>
<comment type="caution">
    <text evidence="3">The sequence shown here is derived from an EMBL/GenBank/DDBJ whole genome shotgun (WGS) entry which is preliminary data.</text>
</comment>
<evidence type="ECO:0000256" key="1">
    <source>
        <dbReference type="SAM" id="MobiDB-lite"/>
    </source>
</evidence>
<dbReference type="SMART" id="SM00298">
    <property type="entry name" value="CHROMO"/>
    <property type="match status" value="1"/>
</dbReference>
<dbReference type="SUPFAM" id="SSF54160">
    <property type="entry name" value="Chromo domain-like"/>
    <property type="match status" value="1"/>
</dbReference>
<sequence>MVAAGLGDVPAATGDDEDPRPKRRRLRRVCRKNTDSEGEEDECPPAEYTVTRIMGRRGQGPSQEYLVQWEDRSSEWMAPAELKNWSELMEAYDRYVKKHPDRRTSYAEFVARDLPSIQVMADSPKDDCALHAIQMAFELMGGFDRVVMELGRLSEKFLQRMVISDSGRRGELKYTQLVLYLWEEVPRTEWCVCKYAFKKNWYTGVGTGPLGVAQLAWRAKNPLEDGAYLIYALKASRRGNCIEMQKIGDAKVVREDGATHGIMT</sequence>
<organism evidence="3 4">
    <name type="scientific">Peronospora matthiolae</name>
    <dbReference type="NCBI Taxonomy" id="2874970"/>
    <lineage>
        <taxon>Eukaryota</taxon>
        <taxon>Sar</taxon>
        <taxon>Stramenopiles</taxon>
        <taxon>Oomycota</taxon>
        <taxon>Peronosporomycetes</taxon>
        <taxon>Peronosporales</taxon>
        <taxon>Peronosporaceae</taxon>
        <taxon>Peronospora</taxon>
    </lineage>
</organism>
<dbReference type="CDD" id="cd00024">
    <property type="entry name" value="CD_CSD"/>
    <property type="match status" value="1"/>
</dbReference>
<evidence type="ECO:0000259" key="2">
    <source>
        <dbReference type="SMART" id="SM00298"/>
    </source>
</evidence>
<protein>
    <recommendedName>
        <fullName evidence="2">Chromo domain-containing protein</fullName>
    </recommendedName>
</protein>
<feature type="region of interest" description="Disordered" evidence="1">
    <location>
        <begin position="1"/>
        <end position="43"/>
    </location>
</feature>
<dbReference type="EMBL" id="CAKLBY020000259">
    <property type="protein sequence ID" value="CAK7940648.1"/>
    <property type="molecule type" value="Genomic_DNA"/>
</dbReference>
<dbReference type="Gene3D" id="2.40.50.40">
    <property type="match status" value="1"/>
</dbReference>
<reference evidence="3" key="1">
    <citation type="submission" date="2024-01" db="EMBL/GenBank/DDBJ databases">
        <authorList>
            <person name="Webb A."/>
        </authorList>
    </citation>
    <scope>NUCLEOTIDE SEQUENCE</scope>
    <source>
        <strain evidence="3">Pm1</strain>
    </source>
</reference>
<dbReference type="InterPro" id="IPR016197">
    <property type="entry name" value="Chromo-like_dom_sf"/>
</dbReference>
<dbReference type="Proteomes" id="UP001162060">
    <property type="component" value="Unassembled WGS sequence"/>
</dbReference>
<evidence type="ECO:0000313" key="4">
    <source>
        <dbReference type="Proteomes" id="UP001162060"/>
    </source>
</evidence>
<gene>
    <name evidence="3" type="ORF">PM001_LOCUS25798</name>
</gene>
<evidence type="ECO:0000313" key="3">
    <source>
        <dbReference type="EMBL" id="CAK7940648.1"/>
    </source>
</evidence>
<feature type="domain" description="Chromo" evidence="2">
    <location>
        <begin position="47"/>
        <end position="97"/>
    </location>
</feature>
<dbReference type="InterPro" id="IPR000953">
    <property type="entry name" value="Chromo/chromo_shadow_dom"/>
</dbReference>
<accession>A0AAV1V5A3</accession>